<evidence type="ECO:0000259" key="6">
    <source>
        <dbReference type="PROSITE" id="PS50850"/>
    </source>
</evidence>
<evidence type="ECO:0000256" key="2">
    <source>
        <dbReference type="ARBA" id="ARBA00022692"/>
    </source>
</evidence>
<keyword evidence="2 5" id="KW-0812">Transmembrane</keyword>
<feature type="domain" description="Major facilitator superfamily (MFS) profile" evidence="6">
    <location>
        <begin position="32"/>
        <end position="421"/>
    </location>
</feature>
<feature type="transmembrane region" description="Helical" evidence="5">
    <location>
        <begin position="125"/>
        <end position="146"/>
    </location>
</feature>
<feature type="transmembrane region" description="Helical" evidence="5">
    <location>
        <begin position="68"/>
        <end position="88"/>
    </location>
</feature>
<evidence type="ECO:0000313" key="8">
    <source>
        <dbReference type="Proteomes" id="UP001595778"/>
    </source>
</evidence>
<dbReference type="CDD" id="cd17365">
    <property type="entry name" value="MFS_PcaK_like"/>
    <property type="match status" value="1"/>
</dbReference>
<feature type="transmembrane region" description="Helical" evidence="5">
    <location>
        <begin position="399"/>
        <end position="418"/>
    </location>
</feature>
<dbReference type="InterPro" id="IPR020846">
    <property type="entry name" value="MFS_dom"/>
</dbReference>
<organism evidence="7 8">
    <name type="scientific">Arthrobacter sedimenti</name>
    <dbReference type="NCBI Taxonomy" id="2694931"/>
    <lineage>
        <taxon>Bacteria</taxon>
        <taxon>Bacillati</taxon>
        <taxon>Actinomycetota</taxon>
        <taxon>Actinomycetes</taxon>
        <taxon>Micrococcales</taxon>
        <taxon>Micrococcaceae</taxon>
        <taxon>Arthrobacter</taxon>
    </lineage>
</organism>
<proteinExistence type="predicted"/>
<keyword evidence="3 5" id="KW-1133">Transmembrane helix</keyword>
<dbReference type="PANTHER" id="PTHR23508:SF10">
    <property type="entry name" value="CARBOXYLIC ACID TRANSPORTER PROTEIN HOMOLOG"/>
    <property type="match status" value="1"/>
</dbReference>
<feature type="transmembrane region" description="Helical" evidence="5">
    <location>
        <begin position="30"/>
        <end position="48"/>
    </location>
</feature>
<feature type="transmembrane region" description="Helical" evidence="5">
    <location>
        <begin position="100"/>
        <end position="119"/>
    </location>
</feature>
<keyword evidence="4 5" id="KW-0472">Membrane</keyword>
<comment type="subcellular location">
    <subcellularLocation>
        <location evidence="1">Cell membrane</location>
        <topology evidence="1">Multi-pass membrane protein</topology>
    </subcellularLocation>
</comment>
<dbReference type="PROSITE" id="PS50850">
    <property type="entry name" value="MFS"/>
    <property type="match status" value="1"/>
</dbReference>
<feature type="transmembrane region" description="Helical" evidence="5">
    <location>
        <begin position="367"/>
        <end position="393"/>
    </location>
</feature>
<evidence type="ECO:0000256" key="5">
    <source>
        <dbReference type="SAM" id="Phobius"/>
    </source>
</evidence>
<feature type="transmembrane region" description="Helical" evidence="5">
    <location>
        <begin position="278"/>
        <end position="299"/>
    </location>
</feature>
<accession>A0ABV8WRS8</accession>
<gene>
    <name evidence="7" type="ORF">ACFO0G_16450</name>
</gene>
<name>A0ABV8WRS8_9MICC</name>
<feature type="transmembrane region" description="Helical" evidence="5">
    <location>
        <begin position="184"/>
        <end position="205"/>
    </location>
</feature>
<feature type="transmembrane region" description="Helical" evidence="5">
    <location>
        <begin position="239"/>
        <end position="258"/>
    </location>
</feature>
<dbReference type="Pfam" id="PF07690">
    <property type="entry name" value="MFS_1"/>
    <property type="match status" value="1"/>
</dbReference>
<dbReference type="RefSeq" id="WP_286401693.1">
    <property type="nucleotide sequence ID" value="NZ_JBHSDQ010000007.1"/>
</dbReference>
<keyword evidence="8" id="KW-1185">Reference proteome</keyword>
<feature type="transmembrane region" description="Helical" evidence="5">
    <location>
        <begin position="331"/>
        <end position="355"/>
    </location>
</feature>
<dbReference type="SUPFAM" id="SSF103473">
    <property type="entry name" value="MFS general substrate transporter"/>
    <property type="match status" value="1"/>
</dbReference>
<evidence type="ECO:0000256" key="1">
    <source>
        <dbReference type="ARBA" id="ARBA00004651"/>
    </source>
</evidence>
<feature type="transmembrane region" description="Helical" evidence="5">
    <location>
        <begin position="306"/>
        <end position="325"/>
    </location>
</feature>
<reference evidence="8" key="1">
    <citation type="journal article" date="2019" name="Int. J. Syst. Evol. Microbiol.">
        <title>The Global Catalogue of Microorganisms (GCM) 10K type strain sequencing project: providing services to taxonomists for standard genome sequencing and annotation.</title>
        <authorList>
            <consortium name="The Broad Institute Genomics Platform"/>
            <consortium name="The Broad Institute Genome Sequencing Center for Infectious Disease"/>
            <person name="Wu L."/>
            <person name="Ma J."/>
        </authorList>
    </citation>
    <scope>NUCLEOTIDE SEQUENCE [LARGE SCALE GENOMIC DNA]</scope>
    <source>
        <strain evidence="8">PJ61</strain>
    </source>
</reference>
<comment type="caution">
    <text evidence="7">The sequence shown here is derived from an EMBL/GenBank/DDBJ whole genome shotgun (WGS) entry which is preliminary data.</text>
</comment>
<sequence>MNHTTSAAAPQRMAAPAPGAGLSGFPRRSVLAVLVCWLLVVFDGYDLIVYGTVQGSLINDTGWGLTKATAGTIGSMAFVGMMIGAVFAGRMSDTWGRRRTIIGCAVVFSLFTILCAFAPNAPVFGGLRLLAGIGLGGLVPSANALVAELVPEKWRSTIATLMMSGVPIGGSIAALVGIPLIPAFGWPVMFLVAVVALVVVIPLGIRYLPETLAPTKTGAAGGGTAKEAVGFGSLLRAPYLGISLLFAIGTLVTLFAWYGLGTWLPNLMQLAGYNLGSALTFALALNLGAVAGSVLTAWAGTRFGPIPTAIAAAAVAAVALVVLVTGPPVAVVYFMLVLAGVGTHGTQCLIIAAVASHYPAHLRGTALGWALGVGRIGAVAAPQAGGLLLAAGLGVNSNFLAFAGAAAAAAVLIAAVGIKIKKSTAVGVSNV</sequence>
<evidence type="ECO:0000256" key="4">
    <source>
        <dbReference type="ARBA" id="ARBA00023136"/>
    </source>
</evidence>
<dbReference type="PANTHER" id="PTHR23508">
    <property type="entry name" value="CARBOXYLIC ACID TRANSPORTER PROTEIN HOMOLOG"/>
    <property type="match status" value="1"/>
</dbReference>
<dbReference type="InterPro" id="IPR005829">
    <property type="entry name" value="Sugar_transporter_CS"/>
</dbReference>
<evidence type="ECO:0000256" key="3">
    <source>
        <dbReference type="ARBA" id="ARBA00022989"/>
    </source>
</evidence>
<dbReference type="InterPro" id="IPR011701">
    <property type="entry name" value="MFS"/>
</dbReference>
<evidence type="ECO:0000313" key="7">
    <source>
        <dbReference type="EMBL" id="MFC4397691.1"/>
    </source>
</evidence>
<dbReference type="Proteomes" id="UP001595778">
    <property type="component" value="Unassembled WGS sequence"/>
</dbReference>
<dbReference type="Gene3D" id="1.20.1250.20">
    <property type="entry name" value="MFS general substrate transporter like domains"/>
    <property type="match status" value="1"/>
</dbReference>
<dbReference type="InterPro" id="IPR036259">
    <property type="entry name" value="MFS_trans_sf"/>
</dbReference>
<protein>
    <submittedName>
        <fullName evidence="7">MFS transporter</fullName>
    </submittedName>
</protein>
<dbReference type="EMBL" id="JBHSDQ010000007">
    <property type="protein sequence ID" value="MFC4397691.1"/>
    <property type="molecule type" value="Genomic_DNA"/>
</dbReference>
<dbReference type="PROSITE" id="PS00217">
    <property type="entry name" value="SUGAR_TRANSPORT_2"/>
    <property type="match status" value="1"/>
</dbReference>
<feature type="transmembrane region" description="Helical" evidence="5">
    <location>
        <begin position="158"/>
        <end position="178"/>
    </location>
</feature>